<dbReference type="Pfam" id="PF09250">
    <property type="entry name" value="Prim-Pol"/>
    <property type="match status" value="1"/>
</dbReference>
<evidence type="ECO:0000259" key="1">
    <source>
        <dbReference type="SMART" id="SM00943"/>
    </source>
</evidence>
<accession>A0A1K0FKZ4</accession>
<sequence>MQWSIRQPIGPWATIDRLRLRRAALRYAARGWAVTPGAYLTGDRFTCGRAGCPITGCHPAIECWEDEAATDPERIARWWRHRPYTVLLATGWSFDALEVPAPVGLRALGAVRLHTDVIGPERGDARGPVIITPTGRWLFLVRPGDELRPELASCLDVLRHGRGSWIPAAPSRTPQGPVRWAAAPAQTGWHLPASGTVQAMLLDALGALGRRPQRRVTATVPRQMSTARRAA</sequence>
<name>A0A1K0FKZ4_9ACTN</name>
<protein>
    <submittedName>
        <fullName evidence="2">DNA primase</fullName>
    </submittedName>
</protein>
<reference evidence="2 3" key="1">
    <citation type="submission" date="2016-09" db="EMBL/GenBank/DDBJ databases">
        <title>Couchioplanes caeruleus draft genome sequence.</title>
        <authorList>
            <person name="Sheehan J."/>
            <person name="Caffrey P."/>
        </authorList>
    </citation>
    <scope>NUCLEOTIDE SEQUENCE [LARGE SCALE GENOMIC DNA]</scope>
    <source>
        <strain evidence="2 3">DSM 43634</strain>
    </source>
</reference>
<dbReference type="EMBL" id="MEIA01000158">
    <property type="protein sequence ID" value="OJF13400.1"/>
    <property type="molecule type" value="Genomic_DNA"/>
</dbReference>
<comment type="caution">
    <text evidence="2">The sequence shown here is derived from an EMBL/GenBank/DDBJ whole genome shotgun (WGS) entry which is preliminary data.</text>
</comment>
<organism evidence="2 3">
    <name type="scientific">Couchioplanes caeruleus subsp. caeruleus</name>
    <dbReference type="NCBI Taxonomy" id="56427"/>
    <lineage>
        <taxon>Bacteria</taxon>
        <taxon>Bacillati</taxon>
        <taxon>Actinomycetota</taxon>
        <taxon>Actinomycetes</taxon>
        <taxon>Micromonosporales</taxon>
        <taxon>Micromonosporaceae</taxon>
        <taxon>Couchioplanes</taxon>
    </lineage>
</organism>
<dbReference type="Proteomes" id="UP000182486">
    <property type="component" value="Unassembled WGS sequence"/>
</dbReference>
<feature type="domain" description="DNA primase/polymerase bifunctional N-terminal" evidence="1">
    <location>
        <begin position="24"/>
        <end position="191"/>
    </location>
</feature>
<keyword evidence="3" id="KW-1185">Reference proteome</keyword>
<dbReference type="RefSeq" id="WP_071806021.1">
    <property type="nucleotide sequence ID" value="NZ_MEIA01000158.1"/>
</dbReference>
<evidence type="ECO:0000313" key="3">
    <source>
        <dbReference type="Proteomes" id="UP000182486"/>
    </source>
</evidence>
<gene>
    <name evidence="2" type="ORF">BG844_15435</name>
</gene>
<dbReference type="SMART" id="SM00943">
    <property type="entry name" value="Prim-Pol"/>
    <property type="match status" value="1"/>
</dbReference>
<proteinExistence type="predicted"/>
<dbReference type="InterPro" id="IPR015330">
    <property type="entry name" value="DNA_primase/pol_bifunc_N"/>
</dbReference>
<dbReference type="AlphaFoldDB" id="A0A1K0FKZ4"/>
<evidence type="ECO:0000313" key="2">
    <source>
        <dbReference type="EMBL" id="OJF13400.1"/>
    </source>
</evidence>